<reference evidence="2" key="2">
    <citation type="journal article" date="2015" name="Data Brief">
        <title>Shoot transcriptome of the giant reed, Arundo donax.</title>
        <authorList>
            <person name="Barrero R.A."/>
            <person name="Guerrero F.D."/>
            <person name="Moolhuijzen P."/>
            <person name="Goolsby J.A."/>
            <person name="Tidwell J."/>
            <person name="Bellgard S.E."/>
            <person name="Bellgard M.I."/>
        </authorList>
    </citation>
    <scope>NUCLEOTIDE SEQUENCE</scope>
    <source>
        <tissue evidence="2">Shoot tissue taken approximately 20 cm above the soil surface</tissue>
    </source>
</reference>
<feature type="region of interest" description="Disordered" evidence="1">
    <location>
        <begin position="15"/>
        <end position="60"/>
    </location>
</feature>
<evidence type="ECO:0000256" key="1">
    <source>
        <dbReference type="SAM" id="MobiDB-lite"/>
    </source>
</evidence>
<accession>A0A0A9CR66</accession>
<sequence>MHIRSYAPFRLMHTQERPLPIHLGDPQDASSEDPASEEPAPAPREHRGSDVLTAIQPWWW</sequence>
<organism evidence="2">
    <name type="scientific">Arundo donax</name>
    <name type="common">Giant reed</name>
    <name type="synonym">Donax arundinaceus</name>
    <dbReference type="NCBI Taxonomy" id="35708"/>
    <lineage>
        <taxon>Eukaryota</taxon>
        <taxon>Viridiplantae</taxon>
        <taxon>Streptophyta</taxon>
        <taxon>Embryophyta</taxon>
        <taxon>Tracheophyta</taxon>
        <taxon>Spermatophyta</taxon>
        <taxon>Magnoliopsida</taxon>
        <taxon>Liliopsida</taxon>
        <taxon>Poales</taxon>
        <taxon>Poaceae</taxon>
        <taxon>PACMAD clade</taxon>
        <taxon>Arundinoideae</taxon>
        <taxon>Arundineae</taxon>
        <taxon>Arundo</taxon>
    </lineage>
</organism>
<reference evidence="2" key="1">
    <citation type="submission" date="2014-09" db="EMBL/GenBank/DDBJ databases">
        <authorList>
            <person name="Magalhaes I.L.F."/>
            <person name="Oliveira U."/>
            <person name="Santos F.R."/>
            <person name="Vidigal T.H.D.A."/>
            <person name="Brescovit A.D."/>
            <person name="Santos A.J."/>
        </authorList>
    </citation>
    <scope>NUCLEOTIDE SEQUENCE</scope>
    <source>
        <tissue evidence="2">Shoot tissue taken approximately 20 cm above the soil surface</tissue>
    </source>
</reference>
<protein>
    <submittedName>
        <fullName evidence="2">Uncharacterized protein</fullName>
    </submittedName>
</protein>
<name>A0A0A9CR66_ARUDO</name>
<proteinExistence type="predicted"/>
<dbReference type="EMBL" id="GBRH01220962">
    <property type="protein sequence ID" value="JAD76933.1"/>
    <property type="molecule type" value="Transcribed_RNA"/>
</dbReference>
<evidence type="ECO:0000313" key="2">
    <source>
        <dbReference type="EMBL" id="JAD76933.1"/>
    </source>
</evidence>
<dbReference type="AlphaFoldDB" id="A0A0A9CR66"/>